<protein>
    <submittedName>
        <fullName evidence="2">Uncharacterized protein</fullName>
    </submittedName>
</protein>
<evidence type="ECO:0000313" key="3">
    <source>
        <dbReference type="Proteomes" id="UP000297703"/>
    </source>
</evidence>
<name>A0A4D9DES4_9SAUR</name>
<dbReference type="AlphaFoldDB" id="A0A4D9DES4"/>
<dbReference type="Proteomes" id="UP000297703">
    <property type="component" value="Unassembled WGS sequence"/>
</dbReference>
<accession>A0A4D9DES4</accession>
<comment type="caution">
    <text evidence="2">The sequence shown here is derived from an EMBL/GenBank/DDBJ whole genome shotgun (WGS) entry which is preliminary data.</text>
</comment>
<dbReference type="EMBL" id="QXTE01000950">
    <property type="protein sequence ID" value="TFJ95946.1"/>
    <property type="molecule type" value="Genomic_DNA"/>
</dbReference>
<sequence length="103" mass="10867">MLSFTAWDNGQPNNLTPNEHCAGISSDSAACESAAQSRNIHTMTMNDSSHGNWHWEGIVSKSCSQGADPAGVGVSDQVLTAPVGRGRSSEWPRQRQRLASGGG</sequence>
<organism evidence="2 3">
    <name type="scientific">Platysternon megacephalum</name>
    <name type="common">big-headed turtle</name>
    <dbReference type="NCBI Taxonomy" id="55544"/>
    <lineage>
        <taxon>Eukaryota</taxon>
        <taxon>Metazoa</taxon>
        <taxon>Chordata</taxon>
        <taxon>Craniata</taxon>
        <taxon>Vertebrata</taxon>
        <taxon>Euteleostomi</taxon>
        <taxon>Archelosauria</taxon>
        <taxon>Testudinata</taxon>
        <taxon>Testudines</taxon>
        <taxon>Cryptodira</taxon>
        <taxon>Durocryptodira</taxon>
        <taxon>Testudinoidea</taxon>
        <taxon>Platysternidae</taxon>
        <taxon>Platysternon</taxon>
    </lineage>
</organism>
<proteinExistence type="predicted"/>
<reference evidence="2 3" key="2">
    <citation type="submission" date="2019-04" db="EMBL/GenBank/DDBJ databases">
        <title>The genome sequence of big-headed turtle.</title>
        <authorList>
            <person name="Gong S."/>
        </authorList>
    </citation>
    <scope>NUCLEOTIDE SEQUENCE [LARGE SCALE GENOMIC DNA]</scope>
    <source>
        <strain evidence="2">DO16091913</strain>
        <tissue evidence="2">Muscle</tissue>
    </source>
</reference>
<evidence type="ECO:0000256" key="1">
    <source>
        <dbReference type="SAM" id="MobiDB-lite"/>
    </source>
</evidence>
<gene>
    <name evidence="2" type="ORF">DR999_PMT22317</name>
</gene>
<reference evidence="2 3" key="1">
    <citation type="submission" date="2019-04" db="EMBL/GenBank/DDBJ databases">
        <title>Draft genome of the big-headed turtle Platysternon megacephalum.</title>
        <authorList>
            <person name="Gong S."/>
        </authorList>
    </citation>
    <scope>NUCLEOTIDE SEQUENCE [LARGE SCALE GENOMIC DNA]</scope>
    <source>
        <strain evidence="2">DO16091913</strain>
        <tissue evidence="2">Muscle</tissue>
    </source>
</reference>
<keyword evidence="3" id="KW-1185">Reference proteome</keyword>
<evidence type="ECO:0000313" key="2">
    <source>
        <dbReference type="EMBL" id="TFJ95946.1"/>
    </source>
</evidence>
<feature type="region of interest" description="Disordered" evidence="1">
    <location>
        <begin position="80"/>
        <end position="103"/>
    </location>
</feature>